<reference evidence="1 2" key="1">
    <citation type="submission" date="2021-06" db="EMBL/GenBank/DDBJ databases">
        <title>Caerostris extrusa draft genome.</title>
        <authorList>
            <person name="Kono N."/>
            <person name="Arakawa K."/>
        </authorList>
    </citation>
    <scope>NUCLEOTIDE SEQUENCE [LARGE SCALE GENOMIC DNA]</scope>
</reference>
<proteinExistence type="predicted"/>
<accession>A0AAV4XMK9</accession>
<dbReference type="EMBL" id="BPLR01000645">
    <property type="protein sequence ID" value="GIY96325.1"/>
    <property type="molecule type" value="Genomic_DNA"/>
</dbReference>
<name>A0AAV4XMK9_CAEEX</name>
<keyword evidence="2" id="KW-1185">Reference proteome</keyword>
<protein>
    <submittedName>
        <fullName evidence="1">Uncharacterized protein</fullName>
    </submittedName>
</protein>
<comment type="caution">
    <text evidence="1">The sequence shown here is derived from an EMBL/GenBank/DDBJ whole genome shotgun (WGS) entry which is preliminary data.</text>
</comment>
<organism evidence="1 2">
    <name type="scientific">Caerostris extrusa</name>
    <name type="common">Bark spider</name>
    <name type="synonym">Caerostris bankana</name>
    <dbReference type="NCBI Taxonomy" id="172846"/>
    <lineage>
        <taxon>Eukaryota</taxon>
        <taxon>Metazoa</taxon>
        <taxon>Ecdysozoa</taxon>
        <taxon>Arthropoda</taxon>
        <taxon>Chelicerata</taxon>
        <taxon>Arachnida</taxon>
        <taxon>Araneae</taxon>
        <taxon>Araneomorphae</taxon>
        <taxon>Entelegynae</taxon>
        <taxon>Araneoidea</taxon>
        <taxon>Araneidae</taxon>
        <taxon>Caerostris</taxon>
    </lineage>
</organism>
<sequence>MISNVTKKGERESQWKSLFGSLIRGRVDDKARYHRQDIPLWNHFANEQWSRQKNPRSTMGCSAATADETGFFKVAQNVV</sequence>
<dbReference type="Proteomes" id="UP001054945">
    <property type="component" value="Unassembled WGS sequence"/>
</dbReference>
<gene>
    <name evidence="1" type="ORF">CEXT_49451</name>
</gene>
<evidence type="ECO:0000313" key="2">
    <source>
        <dbReference type="Proteomes" id="UP001054945"/>
    </source>
</evidence>
<evidence type="ECO:0000313" key="1">
    <source>
        <dbReference type="EMBL" id="GIY96325.1"/>
    </source>
</evidence>
<dbReference type="AlphaFoldDB" id="A0AAV4XMK9"/>